<reference evidence="6 7" key="1">
    <citation type="journal article" date="2021" name="Nat. Commun.">
        <title>Incipient diploidization of the medicinal plant Perilla within 10,000 years.</title>
        <authorList>
            <person name="Zhang Y."/>
            <person name="Shen Q."/>
            <person name="Leng L."/>
            <person name="Zhang D."/>
            <person name="Chen S."/>
            <person name="Shi Y."/>
            <person name="Ning Z."/>
            <person name="Chen S."/>
        </authorList>
    </citation>
    <scope>NUCLEOTIDE SEQUENCE [LARGE SCALE GENOMIC DNA]</scope>
    <source>
        <strain evidence="7">cv. PC099</strain>
    </source>
</reference>
<protein>
    <submittedName>
        <fullName evidence="6">Chlorophyll A-B binding family protein</fullName>
    </submittedName>
</protein>
<dbReference type="PANTHER" id="PTHR14154">
    <property type="entry name" value="UPF0041 BRAIN PROTEIN 44-RELATED"/>
    <property type="match status" value="1"/>
</dbReference>
<keyword evidence="2" id="KW-0812">Transmembrane</keyword>
<dbReference type="Proteomes" id="UP001190926">
    <property type="component" value="Unassembled WGS sequence"/>
</dbReference>
<accession>A0AAD4P8G9</accession>
<keyword evidence="4" id="KW-0472">Membrane</keyword>
<evidence type="ECO:0000256" key="5">
    <source>
        <dbReference type="SAM" id="MobiDB-lite"/>
    </source>
</evidence>
<evidence type="ECO:0000313" key="7">
    <source>
        <dbReference type="Proteomes" id="UP001190926"/>
    </source>
</evidence>
<dbReference type="EMBL" id="SDAM02000091">
    <property type="protein sequence ID" value="KAH6830859.1"/>
    <property type="molecule type" value="Genomic_DNA"/>
</dbReference>
<dbReference type="AlphaFoldDB" id="A0AAD4P8G9"/>
<keyword evidence="7" id="KW-1185">Reference proteome</keyword>
<dbReference type="SUPFAM" id="SSF103511">
    <property type="entry name" value="Chlorophyll a-b binding protein"/>
    <property type="match status" value="1"/>
</dbReference>
<feature type="compositionally biased region" description="Basic and acidic residues" evidence="5">
    <location>
        <begin position="67"/>
        <end position="80"/>
    </location>
</feature>
<dbReference type="GO" id="GO:0016020">
    <property type="term" value="C:membrane"/>
    <property type="evidence" value="ECO:0007669"/>
    <property type="project" value="UniProtKB-SubCell"/>
</dbReference>
<organism evidence="6 7">
    <name type="scientific">Perilla frutescens var. hirtella</name>
    <name type="common">Perilla citriodora</name>
    <name type="synonym">Perilla setoyensis</name>
    <dbReference type="NCBI Taxonomy" id="608512"/>
    <lineage>
        <taxon>Eukaryota</taxon>
        <taxon>Viridiplantae</taxon>
        <taxon>Streptophyta</taxon>
        <taxon>Embryophyta</taxon>
        <taxon>Tracheophyta</taxon>
        <taxon>Spermatophyta</taxon>
        <taxon>Magnoliopsida</taxon>
        <taxon>eudicotyledons</taxon>
        <taxon>Gunneridae</taxon>
        <taxon>Pentapetalae</taxon>
        <taxon>asterids</taxon>
        <taxon>lamiids</taxon>
        <taxon>Lamiales</taxon>
        <taxon>Lamiaceae</taxon>
        <taxon>Nepetoideae</taxon>
        <taxon>Elsholtzieae</taxon>
        <taxon>Perilla</taxon>
    </lineage>
</organism>
<gene>
    <name evidence="6" type="ORF">C2S53_005783</name>
</gene>
<evidence type="ECO:0000256" key="1">
    <source>
        <dbReference type="ARBA" id="ARBA00004141"/>
    </source>
</evidence>
<evidence type="ECO:0000313" key="6">
    <source>
        <dbReference type="EMBL" id="KAH6830859.1"/>
    </source>
</evidence>
<feature type="region of interest" description="Disordered" evidence="5">
    <location>
        <begin position="52"/>
        <end position="91"/>
    </location>
</feature>
<keyword evidence="3" id="KW-1133">Transmembrane helix</keyword>
<name>A0AAD4P8G9_PERFH</name>
<evidence type="ECO:0000256" key="2">
    <source>
        <dbReference type="ARBA" id="ARBA00022692"/>
    </source>
</evidence>
<comment type="subcellular location">
    <subcellularLocation>
        <location evidence="1">Membrane</location>
        <topology evidence="1">Multi-pass membrane protein</topology>
    </subcellularLocation>
</comment>
<proteinExistence type="predicted"/>
<sequence>MASIGITAFIQRACSSQHTTKKVSNQARPAHSIGMKQASNVVTPNVEALKLPEKQEEPSLLASGNAEELRGEIHSSKNTDQHSPPKFSDERWKNGTWDLNMFVKQGRMDWDSVIVAEARRRRFLELNPEASTNEEPVVFMSSIIPLWAWIVHSHLPEAELLNGRAAMVGFFMAYIVDALTGLDVVGQTGNWICKAALLLTVVGVVVFRRKEDFDNIRKLADEATYYDKQWQASWKNPDAAKDKISKND</sequence>
<evidence type="ECO:0000256" key="3">
    <source>
        <dbReference type="ARBA" id="ARBA00022989"/>
    </source>
</evidence>
<evidence type="ECO:0000256" key="4">
    <source>
        <dbReference type="ARBA" id="ARBA00023136"/>
    </source>
</evidence>
<comment type="caution">
    <text evidence="6">The sequence shown here is derived from an EMBL/GenBank/DDBJ whole genome shotgun (WGS) entry which is preliminary data.</text>
</comment>